<dbReference type="Gene3D" id="2.170.130.10">
    <property type="entry name" value="TonB-dependent receptor, plug domain"/>
    <property type="match status" value="1"/>
</dbReference>
<evidence type="ECO:0000256" key="13">
    <source>
        <dbReference type="ARBA" id="ARBA00023237"/>
    </source>
</evidence>
<feature type="short sequence motif" description="TonB C-terminal box" evidence="15">
    <location>
        <begin position="812"/>
        <end position="829"/>
    </location>
</feature>
<keyword evidence="10 16" id="KW-0798">TonB box</keyword>
<dbReference type="PATRIC" id="fig|1127483.3.peg.54"/>
<protein>
    <submittedName>
        <fullName evidence="18">TonB-dependent siderophore receptor</fullName>
    </submittedName>
</protein>
<dbReference type="InterPro" id="IPR037066">
    <property type="entry name" value="Plug_dom_sf"/>
</dbReference>
<reference evidence="18 19" key="1">
    <citation type="journal article" date="2012" name="J. Bacteriol.">
        <title>De Novo Genome Project of Cupriavidus basilensis OR16.</title>
        <authorList>
            <person name="Cserhati M."/>
            <person name="Kriszt B."/>
            <person name="Szoboszlay S."/>
            <person name="Toth A."/>
            <person name="Szabo I."/>
            <person name="Tancsics A."/>
            <person name="Nagy I."/>
            <person name="Horvath B."/>
            <person name="Nagy I."/>
            <person name="Kukolya J."/>
        </authorList>
    </citation>
    <scope>NUCLEOTIDE SEQUENCE [LARGE SCALE GENOMIC DNA]</scope>
    <source>
        <strain evidence="18 19">OR16</strain>
    </source>
</reference>
<evidence type="ECO:0000256" key="2">
    <source>
        <dbReference type="ARBA" id="ARBA00009810"/>
    </source>
</evidence>
<evidence type="ECO:0000256" key="4">
    <source>
        <dbReference type="ARBA" id="ARBA00022452"/>
    </source>
</evidence>
<evidence type="ECO:0000256" key="3">
    <source>
        <dbReference type="ARBA" id="ARBA00022448"/>
    </source>
</evidence>
<dbReference type="InterPro" id="IPR011662">
    <property type="entry name" value="Secretin/TonB_short_N"/>
</dbReference>
<dbReference type="Pfam" id="PF07715">
    <property type="entry name" value="Plug"/>
    <property type="match status" value="1"/>
</dbReference>
<keyword evidence="6 14" id="KW-0812">Transmembrane</keyword>
<dbReference type="SMART" id="SM00965">
    <property type="entry name" value="STN"/>
    <property type="match status" value="1"/>
</dbReference>
<dbReference type="InterPro" id="IPR010105">
    <property type="entry name" value="TonB_sidphr_rcpt"/>
</dbReference>
<dbReference type="AlphaFoldDB" id="H1RY04"/>
<dbReference type="Pfam" id="PF00593">
    <property type="entry name" value="TonB_dep_Rec_b-barrel"/>
    <property type="match status" value="1"/>
</dbReference>
<dbReference type="CDD" id="cd01347">
    <property type="entry name" value="ligand_gated_channel"/>
    <property type="match status" value="1"/>
</dbReference>
<dbReference type="InterPro" id="IPR010917">
    <property type="entry name" value="TonB_rcpt_CS"/>
</dbReference>
<evidence type="ECO:0000313" key="18">
    <source>
        <dbReference type="EMBL" id="EHP44885.1"/>
    </source>
</evidence>
<feature type="domain" description="Secretin/TonB short N-terminal" evidence="17">
    <location>
        <begin position="87"/>
        <end position="138"/>
    </location>
</feature>
<organism evidence="18 19">
    <name type="scientific">Cupriavidus basilensis OR16</name>
    <dbReference type="NCBI Taxonomy" id="1127483"/>
    <lineage>
        <taxon>Bacteria</taxon>
        <taxon>Pseudomonadati</taxon>
        <taxon>Pseudomonadota</taxon>
        <taxon>Betaproteobacteria</taxon>
        <taxon>Burkholderiales</taxon>
        <taxon>Burkholderiaceae</taxon>
        <taxon>Cupriavidus</taxon>
    </lineage>
</organism>
<evidence type="ECO:0000256" key="9">
    <source>
        <dbReference type="ARBA" id="ARBA00023065"/>
    </source>
</evidence>
<dbReference type="RefSeq" id="WP_006155936.1">
    <property type="nucleotide sequence ID" value="NZ_AHJE01000001.1"/>
</dbReference>
<evidence type="ECO:0000256" key="14">
    <source>
        <dbReference type="PROSITE-ProRule" id="PRU01360"/>
    </source>
</evidence>
<dbReference type="GO" id="GO:0015891">
    <property type="term" value="P:siderophore transport"/>
    <property type="evidence" value="ECO:0007669"/>
    <property type="project" value="InterPro"/>
</dbReference>
<dbReference type="InterPro" id="IPR036942">
    <property type="entry name" value="Beta-barrel_TonB_sf"/>
</dbReference>
<dbReference type="Proteomes" id="UP000005808">
    <property type="component" value="Unassembled WGS sequence"/>
</dbReference>
<accession>H1RY04</accession>
<evidence type="ECO:0000256" key="10">
    <source>
        <dbReference type="ARBA" id="ARBA00023077"/>
    </source>
</evidence>
<evidence type="ECO:0000256" key="16">
    <source>
        <dbReference type="RuleBase" id="RU003357"/>
    </source>
</evidence>
<dbReference type="PROSITE" id="PS52016">
    <property type="entry name" value="TONB_DEPENDENT_REC_3"/>
    <property type="match status" value="1"/>
</dbReference>
<evidence type="ECO:0000256" key="15">
    <source>
        <dbReference type="PROSITE-ProRule" id="PRU10144"/>
    </source>
</evidence>
<dbReference type="NCBIfam" id="TIGR01783">
    <property type="entry name" value="TonB-siderophor"/>
    <property type="match status" value="1"/>
</dbReference>
<dbReference type="PROSITE" id="PS01156">
    <property type="entry name" value="TONB_DEPENDENT_REC_2"/>
    <property type="match status" value="1"/>
</dbReference>
<dbReference type="GO" id="GO:0038023">
    <property type="term" value="F:signaling receptor activity"/>
    <property type="evidence" value="ECO:0007669"/>
    <property type="project" value="InterPro"/>
</dbReference>
<evidence type="ECO:0000256" key="12">
    <source>
        <dbReference type="ARBA" id="ARBA00023170"/>
    </source>
</evidence>
<dbReference type="PANTHER" id="PTHR32552">
    <property type="entry name" value="FERRICHROME IRON RECEPTOR-RELATED"/>
    <property type="match status" value="1"/>
</dbReference>
<sequence length="829" mass="88321">MTKRHHRITRPAQQAVRPHPAFALNRAAATAVPTMLLLGLTVGALALAAPPALAQSTGQAVDARSRFNVPTGPLGEALNAYAAAAGVELTVDASLLQGKNSQGLSGSYSVREGFTELLRGHGLQAVREANGCYTLSRTAQQTQSQAAESGVTLPAVTVQASSAIDAYAGGQVASGSRVGLLGDKDFMETPFSTIGYTDKFIEDRQAKDITEVIAATDPTVFSNGVTGAWSENYSIRGFASNTSDIAIGGLFGMAPYYRTTPEMFERIEVLKGPSALLNGMPPGGSVGGTVNLVPKRAGDEPLTRLTATYMSNAQFGGHVDLGRRFGENKQFGIRFNGVYRDGEGAVNLQEKKTQFASLGLDWRGERARVSADLYSSDDRVDGVTRGINLAPGVAVPKPPRPETLLNPDWSFVNTRDKGAIVRGEFDVSEQLTAYAAFGTSRTNYKYNGTMSAQVLNAAGDVRHSMGQLAFDIEKTSGEAGLKGKFQTGSVKHQWALNVTHYSDTERDYGRRSVPGADWTTNIYNPVWGPAAATRWPPTLHTETRLTSYGVADTLSFAQDRVQLTLGVRHQEVLTDTFSLTTGARSARYDASAMTPAAALLVKATNHISVYGNYIEGLSKGQTAPATAANAGELFPPSKTKQKEIGLKLDLGEFAHTVSLYEIERPSSYTDISTNVFSFGGEQRNRGVEWGFFGSPLPGVRLMGGIAYVDPKLTKTAGGINQGKQATGVPKLQGKLGVEWDTSAVPGLTLTANATAVSKQYISADNSLSVPGHTVYDLGTRYATKVSSHPLTVRASVTNVTNKAYWGMPLLSSLALGAPRTFILSATMDF</sequence>
<evidence type="ECO:0000256" key="11">
    <source>
        <dbReference type="ARBA" id="ARBA00023136"/>
    </source>
</evidence>
<evidence type="ECO:0000256" key="6">
    <source>
        <dbReference type="ARBA" id="ARBA00022692"/>
    </source>
</evidence>
<keyword evidence="12 18" id="KW-0675">Receptor</keyword>
<dbReference type="Pfam" id="PF07660">
    <property type="entry name" value="STN"/>
    <property type="match status" value="1"/>
</dbReference>
<dbReference type="GO" id="GO:0009279">
    <property type="term" value="C:cell outer membrane"/>
    <property type="evidence" value="ECO:0007669"/>
    <property type="project" value="UniProtKB-SubCell"/>
</dbReference>
<dbReference type="Gene3D" id="2.40.170.20">
    <property type="entry name" value="TonB-dependent receptor, beta-barrel domain"/>
    <property type="match status" value="1"/>
</dbReference>
<evidence type="ECO:0000256" key="7">
    <source>
        <dbReference type="ARBA" id="ARBA00022729"/>
    </source>
</evidence>
<keyword evidence="9" id="KW-0406">Ion transport</keyword>
<keyword evidence="13 14" id="KW-0998">Cell outer membrane</keyword>
<keyword evidence="7" id="KW-0732">Signal</keyword>
<keyword evidence="3 14" id="KW-0813">Transport</keyword>
<dbReference type="InterPro" id="IPR012910">
    <property type="entry name" value="Plug_dom"/>
</dbReference>
<keyword evidence="4 14" id="KW-1134">Transmembrane beta strand</keyword>
<dbReference type="OrthoDB" id="8732650at2"/>
<evidence type="ECO:0000256" key="1">
    <source>
        <dbReference type="ARBA" id="ARBA00004571"/>
    </source>
</evidence>
<dbReference type="SUPFAM" id="SSF56935">
    <property type="entry name" value="Porins"/>
    <property type="match status" value="1"/>
</dbReference>
<keyword evidence="11 14" id="KW-0472">Membrane</keyword>
<comment type="similarity">
    <text evidence="2 14 16">Belongs to the TonB-dependent receptor family.</text>
</comment>
<dbReference type="Gene3D" id="3.55.50.30">
    <property type="match status" value="1"/>
</dbReference>
<dbReference type="GO" id="GO:0015344">
    <property type="term" value="F:siderophore uptake transmembrane transporter activity"/>
    <property type="evidence" value="ECO:0007669"/>
    <property type="project" value="TreeGrafter"/>
</dbReference>
<dbReference type="InterPro" id="IPR000531">
    <property type="entry name" value="Beta-barrel_TonB"/>
</dbReference>
<comment type="subcellular location">
    <subcellularLocation>
        <location evidence="1 14">Cell outer membrane</location>
        <topology evidence="1 14">Multi-pass membrane protein</topology>
    </subcellularLocation>
</comment>
<evidence type="ECO:0000256" key="8">
    <source>
        <dbReference type="ARBA" id="ARBA00023004"/>
    </source>
</evidence>
<keyword evidence="5" id="KW-0410">Iron transport</keyword>
<evidence type="ECO:0000259" key="17">
    <source>
        <dbReference type="SMART" id="SM00965"/>
    </source>
</evidence>
<evidence type="ECO:0000256" key="5">
    <source>
        <dbReference type="ARBA" id="ARBA00022496"/>
    </source>
</evidence>
<gene>
    <name evidence="18" type="ORF">OR16_00250</name>
</gene>
<keyword evidence="8" id="KW-0408">Iron</keyword>
<evidence type="ECO:0000313" key="19">
    <source>
        <dbReference type="Proteomes" id="UP000005808"/>
    </source>
</evidence>
<name>H1RY04_9BURK</name>
<dbReference type="EMBL" id="AHJE01000001">
    <property type="protein sequence ID" value="EHP44885.1"/>
    <property type="molecule type" value="Genomic_DNA"/>
</dbReference>
<dbReference type="InterPro" id="IPR039426">
    <property type="entry name" value="TonB-dep_rcpt-like"/>
</dbReference>
<proteinExistence type="inferred from homology"/>
<dbReference type="PANTHER" id="PTHR32552:SF82">
    <property type="entry name" value="FCUA PROTEIN"/>
    <property type="match status" value="1"/>
</dbReference>
<comment type="caution">
    <text evidence="18">The sequence shown here is derived from an EMBL/GenBank/DDBJ whole genome shotgun (WGS) entry which is preliminary data.</text>
</comment>